<protein>
    <submittedName>
        <fullName evidence="5">ATP-binding protein</fullName>
    </submittedName>
</protein>
<dbReference type="InterPro" id="IPR054472">
    <property type="entry name" value="WHD"/>
</dbReference>
<evidence type="ECO:0000313" key="5">
    <source>
        <dbReference type="EMBL" id="MFC4158647.1"/>
    </source>
</evidence>
<proteinExistence type="inferred from homology"/>
<evidence type="ECO:0000313" key="6">
    <source>
        <dbReference type="Proteomes" id="UP001595791"/>
    </source>
</evidence>
<dbReference type="EMBL" id="JBHSBU010000001">
    <property type="protein sequence ID" value="MFC4158647.1"/>
    <property type="molecule type" value="Genomic_DNA"/>
</dbReference>
<keyword evidence="6" id="KW-1185">Reference proteome</keyword>
<reference evidence="6" key="1">
    <citation type="journal article" date="2019" name="Int. J. Syst. Evol. Microbiol.">
        <title>The Global Catalogue of Microorganisms (GCM) 10K type strain sequencing project: providing services to taxonomists for standard genome sequencing and annotation.</title>
        <authorList>
            <consortium name="The Broad Institute Genomics Platform"/>
            <consortium name="The Broad Institute Genome Sequencing Center for Infectious Disease"/>
            <person name="Wu L."/>
            <person name="Ma J."/>
        </authorList>
    </citation>
    <scope>NUCLEOTIDE SEQUENCE [LARGE SCALE GENOMIC DNA]</scope>
    <source>
        <strain evidence="6">LMG 29894</strain>
    </source>
</reference>
<dbReference type="PANTHER" id="PTHR23073">
    <property type="entry name" value="26S PROTEASOME REGULATORY SUBUNIT"/>
    <property type="match status" value="1"/>
</dbReference>
<dbReference type="SUPFAM" id="SSF52540">
    <property type="entry name" value="P-loop containing nucleoside triphosphate hydrolases"/>
    <property type="match status" value="1"/>
</dbReference>
<evidence type="ECO:0000256" key="1">
    <source>
        <dbReference type="ARBA" id="ARBA00006914"/>
    </source>
</evidence>
<dbReference type="SMART" id="SM00382">
    <property type="entry name" value="AAA"/>
    <property type="match status" value="1"/>
</dbReference>
<dbReference type="InterPro" id="IPR003593">
    <property type="entry name" value="AAA+_ATPase"/>
</dbReference>
<dbReference type="GO" id="GO:0005524">
    <property type="term" value="F:ATP binding"/>
    <property type="evidence" value="ECO:0007669"/>
    <property type="project" value="UniProtKB-KW"/>
</dbReference>
<name>A0ABV8MNN2_9NEIS</name>
<dbReference type="Proteomes" id="UP001595791">
    <property type="component" value="Unassembled WGS sequence"/>
</dbReference>
<evidence type="ECO:0000256" key="2">
    <source>
        <dbReference type="ARBA" id="ARBA00022741"/>
    </source>
</evidence>
<comment type="caution">
    <text evidence="5">The sequence shown here is derived from an EMBL/GenBank/DDBJ whole genome shotgun (WGS) entry which is preliminary data.</text>
</comment>
<dbReference type="InterPro" id="IPR050221">
    <property type="entry name" value="26S_Proteasome_ATPase"/>
</dbReference>
<dbReference type="Pfam" id="PF22977">
    <property type="entry name" value="WHD"/>
    <property type="match status" value="1"/>
</dbReference>
<comment type="similarity">
    <text evidence="1">Belongs to the AAA ATPase family.</text>
</comment>
<gene>
    <name evidence="5" type="ORF">ACFOW7_04640</name>
</gene>
<evidence type="ECO:0000256" key="3">
    <source>
        <dbReference type="ARBA" id="ARBA00022840"/>
    </source>
</evidence>
<evidence type="ECO:0000259" key="4">
    <source>
        <dbReference type="SMART" id="SM00382"/>
    </source>
</evidence>
<dbReference type="Pfam" id="PF00004">
    <property type="entry name" value="AAA"/>
    <property type="match status" value="1"/>
</dbReference>
<dbReference type="CDD" id="cd19481">
    <property type="entry name" value="RecA-like_protease"/>
    <property type="match status" value="1"/>
</dbReference>
<dbReference type="InterPro" id="IPR003959">
    <property type="entry name" value="ATPase_AAA_core"/>
</dbReference>
<feature type="domain" description="AAA+ ATPase" evidence="4">
    <location>
        <begin position="475"/>
        <end position="603"/>
    </location>
</feature>
<dbReference type="Gene3D" id="3.40.50.300">
    <property type="entry name" value="P-loop containing nucleotide triphosphate hydrolases"/>
    <property type="match status" value="1"/>
</dbReference>
<organism evidence="5 6">
    <name type="scientific">Chitinimonas lacunae</name>
    <dbReference type="NCBI Taxonomy" id="1963018"/>
    <lineage>
        <taxon>Bacteria</taxon>
        <taxon>Pseudomonadati</taxon>
        <taxon>Pseudomonadota</taxon>
        <taxon>Betaproteobacteria</taxon>
        <taxon>Neisseriales</taxon>
        <taxon>Chitinibacteraceae</taxon>
        <taxon>Chitinimonas</taxon>
    </lineage>
</organism>
<keyword evidence="3 5" id="KW-0067">ATP-binding</keyword>
<keyword evidence="2" id="KW-0547">Nucleotide-binding</keyword>
<sequence>MKRDDPLLPAAWPTPHPFGNERLWLDCLIEREILRLRARYALSLDELRGLYVSDRQVDELVRRHTDFQAADPADSRDPIALLSAQATQWREHFAADSPLALLGERLGLDQESLALVFVAAAPELDLRYETLYAYLNNDVTRKTATPDLVRRLLSEGDGRPDHALAGRLQALLDAGILERPEADPQRSALGQAVVASGPIRRFLLGIAPLPSEAAVRLEAGTGVPTLTPRGELLICRGDEAERQHGWCRQWLGRRGLHGLQATAAACLHQPELGLLARLAQAALVLRDPAGITREPATAAQLAERLRGWVSLGITILWLTPRHTQTPAAWADLPLTVLDLPPTCASERSAAWLAALRNSHLPWEDEALIEQEADALARRFTLGHEGASQAVRAAELLYEADPAGQDWRTALSRGARQQAAQALTQVAQRVETPHGWEQLVLPATTLQLLHEIAAAIAARDQVYRHWNMQGRTGRSAGLMLLFAGSSGTGKTMTASVLANHVGLDLFRVDLAGVVSKYIGETEKNLDRIFSAARSADALVLFDEADALLGKRAEVKDAHDRYANLEVAYLLQKMEEHDGVVILASNLPKNLDPAFSRRMHYMVEFAHPNAALREQLWRGMFPAGVPLADDIDYGFLAEQFDLSGGDIQTLALEAAFLAAGLGERVGMSHLMRAIARRQTKHGDPGVAARFRQHQENLERGQSWQT</sequence>
<dbReference type="InterPro" id="IPR027417">
    <property type="entry name" value="P-loop_NTPase"/>
</dbReference>
<accession>A0ABV8MNN2</accession>
<dbReference type="RefSeq" id="WP_378161549.1">
    <property type="nucleotide sequence ID" value="NZ_JBHSBU010000001.1"/>
</dbReference>